<keyword evidence="3 11" id="KW-0349">Heme</keyword>
<evidence type="ECO:0000256" key="2">
    <source>
        <dbReference type="ARBA" id="ARBA00010617"/>
    </source>
</evidence>
<dbReference type="SUPFAM" id="SSF48264">
    <property type="entry name" value="Cytochrome P450"/>
    <property type="match status" value="2"/>
</dbReference>
<keyword evidence="10" id="KW-0472">Membrane</keyword>
<keyword evidence="5 11" id="KW-0479">Metal-binding</keyword>
<dbReference type="CDD" id="cd20653">
    <property type="entry name" value="CYP81"/>
    <property type="match status" value="2"/>
</dbReference>
<evidence type="ECO:0000256" key="12">
    <source>
        <dbReference type="SAM" id="SignalP"/>
    </source>
</evidence>
<dbReference type="ExpressionAtlas" id="F6HSX8">
    <property type="expression patterns" value="baseline and differential"/>
</dbReference>
<gene>
    <name evidence="13" type="ordered locus">VIT_07s0129g00860</name>
</gene>
<keyword evidence="9" id="KW-0503">Monooxygenase</keyword>
<name>F6HSX8_VITVI</name>
<dbReference type="PANTHER" id="PTHR47947:SF62">
    <property type="entry name" value="CYTOCHROME P450, FAMILY 81, SUBFAMILY D, POLYPEPTIDE 5"/>
    <property type="match status" value="1"/>
</dbReference>
<evidence type="ECO:0000256" key="11">
    <source>
        <dbReference type="PIRSR" id="PIRSR602401-1"/>
    </source>
</evidence>
<evidence type="ECO:0000256" key="8">
    <source>
        <dbReference type="ARBA" id="ARBA00023004"/>
    </source>
</evidence>
<evidence type="ECO:0000256" key="4">
    <source>
        <dbReference type="ARBA" id="ARBA00022692"/>
    </source>
</evidence>
<dbReference type="Gene3D" id="1.10.630.10">
    <property type="entry name" value="Cytochrome P450"/>
    <property type="match status" value="2"/>
</dbReference>
<evidence type="ECO:0000256" key="6">
    <source>
        <dbReference type="ARBA" id="ARBA00022989"/>
    </source>
</evidence>
<dbReference type="PROSITE" id="PS00086">
    <property type="entry name" value="CYTOCHROME_P450"/>
    <property type="match status" value="2"/>
</dbReference>
<evidence type="ECO:0000256" key="7">
    <source>
        <dbReference type="ARBA" id="ARBA00023002"/>
    </source>
</evidence>
<keyword evidence="4" id="KW-0812">Transmembrane</keyword>
<dbReference type="eggNOG" id="KOG0156">
    <property type="taxonomic scope" value="Eukaryota"/>
</dbReference>
<dbReference type="InterPro" id="IPR050651">
    <property type="entry name" value="Plant_Cytochrome_P450_Monoox"/>
</dbReference>
<dbReference type="HOGENOM" id="CLU_001570_0_1_1"/>
<comment type="cofactor">
    <cofactor evidence="11">
        <name>heme</name>
        <dbReference type="ChEBI" id="CHEBI:30413"/>
    </cofactor>
</comment>
<dbReference type="Proteomes" id="UP000009183">
    <property type="component" value="Chromosome 7"/>
</dbReference>
<organism evidence="13 14">
    <name type="scientific">Vitis vinifera</name>
    <name type="common">Grape</name>
    <dbReference type="NCBI Taxonomy" id="29760"/>
    <lineage>
        <taxon>Eukaryota</taxon>
        <taxon>Viridiplantae</taxon>
        <taxon>Streptophyta</taxon>
        <taxon>Embryophyta</taxon>
        <taxon>Tracheophyta</taxon>
        <taxon>Spermatophyta</taxon>
        <taxon>Magnoliopsida</taxon>
        <taxon>eudicotyledons</taxon>
        <taxon>Gunneridae</taxon>
        <taxon>Pentapetalae</taxon>
        <taxon>rosids</taxon>
        <taxon>Vitales</taxon>
        <taxon>Vitaceae</taxon>
        <taxon>Viteae</taxon>
        <taxon>Vitis</taxon>
    </lineage>
</organism>
<dbReference type="FunFam" id="1.10.630.10:FF:000023">
    <property type="entry name" value="Cytochrome P450 family protein"/>
    <property type="match status" value="2"/>
</dbReference>
<dbReference type="InterPro" id="IPR002401">
    <property type="entry name" value="Cyt_P450_E_grp-I"/>
</dbReference>
<dbReference type="EMBL" id="FN596246">
    <property type="protein sequence ID" value="CCB57788.1"/>
    <property type="molecule type" value="Genomic_DNA"/>
</dbReference>
<evidence type="ECO:0000256" key="5">
    <source>
        <dbReference type="ARBA" id="ARBA00022723"/>
    </source>
</evidence>
<feature type="binding site" description="axial binding residue" evidence="11">
    <location>
        <position position="439"/>
    </location>
    <ligand>
        <name>heme</name>
        <dbReference type="ChEBI" id="CHEBI:30413"/>
    </ligand>
    <ligandPart>
        <name>Fe</name>
        <dbReference type="ChEBI" id="CHEBI:18248"/>
    </ligandPart>
</feature>
<dbReference type="PaxDb" id="29760-VIT_07s0129g00860.t01"/>
<comment type="subcellular location">
    <subcellularLocation>
        <location evidence="1">Membrane</location>
        <topology evidence="1">Single-pass membrane protein</topology>
    </subcellularLocation>
</comment>
<evidence type="ECO:0000313" key="13">
    <source>
        <dbReference type="EMBL" id="CCB57788.1"/>
    </source>
</evidence>
<evidence type="ECO:0000256" key="9">
    <source>
        <dbReference type="ARBA" id="ARBA00023033"/>
    </source>
</evidence>
<dbReference type="OrthoDB" id="1055148at2759"/>
<keyword evidence="7" id="KW-0560">Oxidoreductase</keyword>
<dbReference type="Pfam" id="PF00067">
    <property type="entry name" value="p450"/>
    <property type="match status" value="2"/>
</dbReference>
<dbReference type="GO" id="GO:0020037">
    <property type="term" value="F:heme binding"/>
    <property type="evidence" value="ECO:0007669"/>
    <property type="project" value="InterPro"/>
</dbReference>
<evidence type="ECO:0000256" key="10">
    <source>
        <dbReference type="ARBA" id="ARBA00023136"/>
    </source>
</evidence>
<dbReference type="GO" id="GO:0005506">
    <property type="term" value="F:iron ion binding"/>
    <property type="evidence" value="ECO:0007669"/>
    <property type="project" value="InterPro"/>
</dbReference>
<dbReference type="GO" id="GO:0016020">
    <property type="term" value="C:membrane"/>
    <property type="evidence" value="ECO:0000318"/>
    <property type="project" value="GO_Central"/>
</dbReference>
<dbReference type="SMR" id="F6HSX8"/>
<dbReference type="AlphaFoldDB" id="F6HSX8"/>
<dbReference type="GO" id="GO:0016709">
    <property type="term" value="F:oxidoreductase activity, acting on paired donors, with incorporation or reduction of molecular oxygen, NAD(P)H as one donor, and incorporation of one atom of oxygen"/>
    <property type="evidence" value="ECO:0000318"/>
    <property type="project" value="GO_Central"/>
</dbReference>
<dbReference type="InParanoid" id="F6HSX8"/>
<reference evidence="14" key="1">
    <citation type="journal article" date="2007" name="Nature">
        <title>The grapevine genome sequence suggests ancestral hexaploidization in major angiosperm phyla.</title>
        <authorList>
            <consortium name="The French-Italian Public Consortium for Grapevine Genome Characterization."/>
            <person name="Jaillon O."/>
            <person name="Aury J.-M."/>
            <person name="Noel B."/>
            <person name="Policriti A."/>
            <person name="Clepet C."/>
            <person name="Casagrande A."/>
            <person name="Choisne N."/>
            <person name="Aubourg S."/>
            <person name="Vitulo N."/>
            <person name="Jubin C."/>
            <person name="Vezzi A."/>
            <person name="Legeai F."/>
            <person name="Hugueney P."/>
            <person name="Dasilva C."/>
            <person name="Horner D."/>
            <person name="Mica E."/>
            <person name="Jublot D."/>
            <person name="Poulain J."/>
            <person name="Bruyere C."/>
            <person name="Billault A."/>
            <person name="Segurens B."/>
            <person name="Gouyvenoux M."/>
            <person name="Ugarte E."/>
            <person name="Cattonaro F."/>
            <person name="Anthouard V."/>
            <person name="Vico V."/>
            <person name="Del Fabbro C."/>
            <person name="Alaux M."/>
            <person name="Di Gaspero G."/>
            <person name="Dumas V."/>
            <person name="Felice N."/>
            <person name="Paillard S."/>
            <person name="Juman I."/>
            <person name="Moroldo M."/>
            <person name="Scalabrin S."/>
            <person name="Canaguier A."/>
            <person name="Le Clainche I."/>
            <person name="Malacrida G."/>
            <person name="Durand E."/>
            <person name="Pesole G."/>
            <person name="Laucou V."/>
            <person name="Chatelet P."/>
            <person name="Merdinoglu D."/>
            <person name="Delledonne M."/>
            <person name="Pezzotti M."/>
            <person name="Lecharny A."/>
            <person name="Scarpelli C."/>
            <person name="Artiguenave F."/>
            <person name="Pe M.E."/>
            <person name="Valle G."/>
            <person name="Morgante M."/>
            <person name="Caboche M."/>
            <person name="Adam-Blondon A.-F."/>
            <person name="Weissenbach J."/>
            <person name="Quetier F."/>
            <person name="Wincker P."/>
        </authorList>
    </citation>
    <scope>NUCLEOTIDE SEQUENCE [LARGE SCALE GENOMIC DNA]</scope>
    <source>
        <strain evidence="14">cv. Pinot noir / PN40024</strain>
    </source>
</reference>
<dbReference type="InterPro" id="IPR001128">
    <property type="entry name" value="Cyt_P450"/>
</dbReference>
<protein>
    <recommendedName>
        <fullName evidence="15">Cytochrome P450 81E8</fullName>
    </recommendedName>
</protein>
<dbReference type="PRINTS" id="PR00385">
    <property type="entry name" value="P450"/>
</dbReference>
<evidence type="ECO:0000313" key="14">
    <source>
        <dbReference type="Proteomes" id="UP000009183"/>
    </source>
</evidence>
<keyword evidence="8 11" id="KW-0408">Iron</keyword>
<proteinExistence type="inferred from homology"/>
<keyword evidence="14" id="KW-1185">Reference proteome</keyword>
<dbReference type="PRINTS" id="PR00463">
    <property type="entry name" value="EP450I"/>
</dbReference>
<feature type="signal peptide" evidence="12">
    <location>
        <begin position="1"/>
        <end position="30"/>
    </location>
</feature>
<evidence type="ECO:0000256" key="1">
    <source>
        <dbReference type="ARBA" id="ARBA00004167"/>
    </source>
</evidence>
<comment type="similarity">
    <text evidence="2">Belongs to the cytochrome P450 family.</text>
</comment>
<evidence type="ECO:0008006" key="15">
    <source>
        <dbReference type="Google" id="ProtNLM"/>
    </source>
</evidence>
<evidence type="ECO:0000256" key="3">
    <source>
        <dbReference type="ARBA" id="ARBA00022617"/>
    </source>
</evidence>
<dbReference type="InterPro" id="IPR017972">
    <property type="entry name" value="Cyt_P450_CS"/>
</dbReference>
<keyword evidence="6" id="KW-1133">Transmembrane helix</keyword>
<feature type="chain" id="PRO_5003341189" description="Cytochrome P450 81E8" evidence="12">
    <location>
        <begin position="31"/>
        <end position="1045"/>
    </location>
</feature>
<dbReference type="InterPro" id="IPR036396">
    <property type="entry name" value="Cyt_P450_sf"/>
</dbReference>
<keyword evidence="12" id="KW-0732">Signal</keyword>
<dbReference type="PANTHER" id="PTHR47947">
    <property type="entry name" value="CYTOCHROME P450 82C3-RELATED"/>
    <property type="match status" value="1"/>
</dbReference>
<accession>F6HSX8</accession>
<sequence>MEDAWLYTSLSVVFLLFAFKLLLQSKRGHGNLPPSPPAVPILGHLHLLKGPFHRALHHLSETYGPIFSLRFGSQLVVVISSSSAVEECFTKNDVIFANRPRLMVSEYLGYKYTSIVSSPYGEHWRNLRRLCALEIFSSNRLNMFLGIRKDEIKHLLRRLGRDSRDNFAKVELKSLFSELTFNIITRMVAGKRYYGEGSDFEEAKHFREIIRKSFLLSAASNPGDFLPILRWMDYGGYEKKMAKNSRELDVILQGLIDEHRSNSKKGLMGNNTMIDHLLSLQKSEPEYYTDQIIKGVTMNLVFAGTDTAAVTMEWAMSLLLNHPDVLKKAKVELDTCVGQERLLEEADLPKLHYLQNIISETFRLCPPAPLWLPHMSSANCQLGGFDIPRDAMLLVNSWTLHRDPKLWDDPTSFKPERFEGGERGETYKLLPFGTGRRACPGSGLANKVVGLTLGSLIQCYEWERISEKKVDMMEGKGLTMPKMEPLEAMCSAYEILKNVLQDEETMQGELQHQYTTWSARYSDLINRSRSPFQSNQSMEARWLYSSLSFLFFALAVKFLLQRNKGKRLNLPPSPPGFPIFGHLHLLKGPLHRTLHRLSERHGPIVSLRFGSRPVIVVSSPSAVEECFTKNDVIFANRPKFVMGKYIGYDYTVVSLAPYGDHWRNLRRLSAVEIFASNRLNLFLGIRRDEIKQLLLRLSRNSVENFAKVELKSMFSELLLNITMRMVAGKRFYGDNMKDVEEAREFREISKEILEFSGTSNPGDFLPILQWIDYQGYNKRALRLGKKMDVFLQGLLDECRSNKRSDLENRNTMIDHLLSLQESEPEYYTDEIIKGLIVAMQVGGADTTAVTIEWAMSLLLNHPEVLKKARDELDTHIGHDCLIDETDLPKLQYLQSIISESLRLFPSTPLLVPHFSTEDCKLRGFDVPGGTMLLVNAWALHRDPKLWNDPTSFKPERFETGESETYKLLPFGVGRRACPGIGLANRVMGLTLGSLIQCFDWKRVDEKEIDMAEGQGLTMPKVEPLEAMCKTRQVMNNVSSKILNSV</sequence>